<dbReference type="GeneID" id="25911948"/>
<evidence type="ECO:0000256" key="1">
    <source>
        <dbReference type="SAM" id="MobiDB-lite"/>
    </source>
</evidence>
<gene>
    <name evidence="2" type="ORF">SARC_11444</name>
</gene>
<proteinExistence type="predicted"/>
<evidence type="ECO:0000313" key="2">
    <source>
        <dbReference type="EMBL" id="KNC76043.1"/>
    </source>
</evidence>
<dbReference type="Proteomes" id="UP000054560">
    <property type="component" value="Unassembled WGS sequence"/>
</dbReference>
<feature type="region of interest" description="Disordered" evidence="1">
    <location>
        <begin position="107"/>
        <end position="132"/>
    </location>
</feature>
<dbReference type="EMBL" id="KQ243287">
    <property type="protein sequence ID" value="KNC76043.1"/>
    <property type="molecule type" value="Genomic_DNA"/>
</dbReference>
<keyword evidence="3" id="KW-1185">Reference proteome</keyword>
<dbReference type="AlphaFoldDB" id="A0A0L0FJ42"/>
<protein>
    <submittedName>
        <fullName evidence="2">Uncharacterized protein</fullName>
    </submittedName>
</protein>
<dbReference type="RefSeq" id="XP_014149945.1">
    <property type="nucleotide sequence ID" value="XM_014294470.1"/>
</dbReference>
<reference evidence="2 3" key="1">
    <citation type="submission" date="2011-02" db="EMBL/GenBank/DDBJ databases">
        <title>The Genome Sequence of Sphaeroforma arctica JP610.</title>
        <authorList>
            <consortium name="The Broad Institute Genome Sequencing Platform"/>
            <person name="Russ C."/>
            <person name="Cuomo C."/>
            <person name="Young S.K."/>
            <person name="Zeng Q."/>
            <person name="Gargeya S."/>
            <person name="Alvarado L."/>
            <person name="Berlin A."/>
            <person name="Chapman S.B."/>
            <person name="Chen Z."/>
            <person name="Freedman E."/>
            <person name="Gellesch M."/>
            <person name="Goldberg J."/>
            <person name="Griggs A."/>
            <person name="Gujja S."/>
            <person name="Heilman E."/>
            <person name="Heiman D."/>
            <person name="Howarth C."/>
            <person name="Mehta T."/>
            <person name="Neiman D."/>
            <person name="Pearson M."/>
            <person name="Roberts A."/>
            <person name="Saif S."/>
            <person name="Shea T."/>
            <person name="Shenoy N."/>
            <person name="Sisk P."/>
            <person name="Stolte C."/>
            <person name="Sykes S."/>
            <person name="White J."/>
            <person name="Yandava C."/>
            <person name="Burger G."/>
            <person name="Gray M.W."/>
            <person name="Holland P.W.H."/>
            <person name="King N."/>
            <person name="Lang F.B.F."/>
            <person name="Roger A.J."/>
            <person name="Ruiz-Trillo I."/>
            <person name="Haas B."/>
            <person name="Nusbaum C."/>
            <person name="Birren B."/>
        </authorList>
    </citation>
    <scope>NUCLEOTIDE SEQUENCE [LARGE SCALE GENOMIC DNA]</scope>
    <source>
        <strain evidence="2 3">JP610</strain>
    </source>
</reference>
<evidence type="ECO:0000313" key="3">
    <source>
        <dbReference type="Proteomes" id="UP000054560"/>
    </source>
</evidence>
<feature type="compositionally biased region" description="Basic and acidic residues" evidence="1">
    <location>
        <begin position="107"/>
        <end position="116"/>
    </location>
</feature>
<sequence length="283" mass="32132">MSFAALQYKGVDAIVGHVRGLVKQLCKTLYNNDVRASSLLYKLVVNVENKEQKDLQHINTLSDVAVCTSSSITRRTMFALLFDSCILISNLKPILVIQALDDAKSLYESSPTRERPQTPTDENNDDPVTPISKFGTHDAIRAQIDMEDLLEGQKISERAVYKPGTGSANFLYALNWVHNISDMTTGFSAGQLRNPRYLKACLKDVPYMLRKYGKEVMWKSYEEHFGPKTLRAHLSTRAQRANDTLTQSTDITPQPIPITFGDETYTNTEHRHHTTTYPNYIWR</sequence>
<name>A0A0L0FJ42_9EUKA</name>
<accession>A0A0L0FJ42</accession>
<organism evidence="2 3">
    <name type="scientific">Sphaeroforma arctica JP610</name>
    <dbReference type="NCBI Taxonomy" id="667725"/>
    <lineage>
        <taxon>Eukaryota</taxon>
        <taxon>Ichthyosporea</taxon>
        <taxon>Ichthyophonida</taxon>
        <taxon>Sphaeroforma</taxon>
    </lineage>
</organism>